<comment type="caution">
    <text evidence="4">The sequence shown here is derived from an EMBL/GenBank/DDBJ whole genome shotgun (WGS) entry which is preliminary data.</text>
</comment>
<dbReference type="Pfam" id="PF08240">
    <property type="entry name" value="ADH_N"/>
    <property type="match status" value="1"/>
</dbReference>
<dbReference type="Proteomes" id="UP000028702">
    <property type="component" value="Unassembled WGS sequence"/>
</dbReference>
<dbReference type="eggNOG" id="COG0604">
    <property type="taxonomic scope" value="Bacteria"/>
</dbReference>
<dbReference type="InterPro" id="IPR013154">
    <property type="entry name" value="ADH-like_N"/>
</dbReference>
<dbReference type="GO" id="GO:0003960">
    <property type="term" value="F:quinone reductase (NADPH) activity"/>
    <property type="evidence" value="ECO:0007669"/>
    <property type="project" value="InterPro"/>
</dbReference>
<dbReference type="SMART" id="SM00829">
    <property type="entry name" value="PKS_ER"/>
    <property type="match status" value="1"/>
</dbReference>
<dbReference type="SUPFAM" id="SSF51735">
    <property type="entry name" value="NAD(P)-binding Rossmann-fold domains"/>
    <property type="match status" value="1"/>
</dbReference>
<dbReference type="GO" id="GO:0005829">
    <property type="term" value="C:cytosol"/>
    <property type="evidence" value="ECO:0007669"/>
    <property type="project" value="TreeGrafter"/>
</dbReference>
<dbReference type="InterPro" id="IPR020843">
    <property type="entry name" value="ER"/>
</dbReference>
<sequence length="324" mass="34051">MIKAIRIHETGGPGVMKLEEIELPAPGKGEVRIRHKAIGVNFIDTYHRTGLYPLPLPVGLGLEAAGIVEAVGNGVTNLKEGDRVAYGAGPLGAYAEAINAPANRIAKVPDGVSDEQAASLMLKGMTVRYLFKETYPLKKGDTVLFHAAAGGVGLIACQWAKDMGVKLIGTAGSDEKCALAKSHGAAHVINYSKEDVVARVKEITGGKGVPVVYDGVGKDTFEISLDCLSRRGLLATFGNASGPVTGVNLGILTQKGSVYVTRPSMMDYLVTDEELAATTADVFDAVARGAIKIDVNQRYALKDAVQAHKDLEGRKTTGASVLLP</sequence>
<keyword evidence="5" id="KW-1185">Reference proteome</keyword>
<dbReference type="GO" id="GO:0070402">
    <property type="term" value="F:NADPH binding"/>
    <property type="evidence" value="ECO:0007669"/>
    <property type="project" value="TreeGrafter"/>
</dbReference>
<dbReference type="InterPro" id="IPR047618">
    <property type="entry name" value="QOR-like"/>
</dbReference>
<evidence type="ECO:0000259" key="3">
    <source>
        <dbReference type="SMART" id="SM00829"/>
    </source>
</evidence>
<organism evidence="4 5">
    <name type="scientific">Tepidicaulis marinus</name>
    <dbReference type="NCBI Taxonomy" id="1333998"/>
    <lineage>
        <taxon>Bacteria</taxon>
        <taxon>Pseudomonadati</taxon>
        <taxon>Pseudomonadota</taxon>
        <taxon>Alphaproteobacteria</taxon>
        <taxon>Hyphomicrobiales</taxon>
        <taxon>Parvibaculaceae</taxon>
        <taxon>Tepidicaulis</taxon>
    </lineage>
</organism>
<protein>
    <submittedName>
        <fullName evidence="4">Alcohol dehydrogenase</fullName>
    </submittedName>
</protein>
<dbReference type="PANTHER" id="PTHR48106">
    <property type="entry name" value="QUINONE OXIDOREDUCTASE PIG3-RELATED"/>
    <property type="match status" value="1"/>
</dbReference>
<reference evidence="4 5" key="1">
    <citation type="submission" date="2014-07" db="EMBL/GenBank/DDBJ databases">
        <title>Tepidicaulis marinum gen. nov., sp. nov., a novel marine bacterium denitrifying nitrate to nitrous oxide strictly under microaerobic conditions.</title>
        <authorList>
            <person name="Takeuchi M."/>
            <person name="Yamagishi T."/>
            <person name="Kamagata Y."/>
            <person name="Oshima K."/>
            <person name="Hattori M."/>
            <person name="Katayama T."/>
            <person name="Hanada S."/>
            <person name="Tamaki H."/>
            <person name="Marumo K."/>
            <person name="Maeda H."/>
            <person name="Nedachi M."/>
            <person name="Iwasaki W."/>
            <person name="Suwa Y."/>
            <person name="Sakata S."/>
        </authorList>
    </citation>
    <scope>NUCLEOTIDE SEQUENCE [LARGE SCALE GENOMIC DNA]</scope>
    <source>
        <strain evidence="4 5">MA2</strain>
    </source>
</reference>
<dbReference type="PANTHER" id="PTHR48106:SF13">
    <property type="entry name" value="QUINONE OXIDOREDUCTASE-RELATED"/>
    <property type="match status" value="1"/>
</dbReference>
<dbReference type="SUPFAM" id="SSF50129">
    <property type="entry name" value="GroES-like"/>
    <property type="match status" value="1"/>
</dbReference>
<keyword evidence="1" id="KW-0521">NADP</keyword>
<dbReference type="InterPro" id="IPR013149">
    <property type="entry name" value="ADH-like_C"/>
</dbReference>
<dbReference type="GO" id="GO:0035925">
    <property type="term" value="F:mRNA 3'-UTR AU-rich region binding"/>
    <property type="evidence" value="ECO:0007669"/>
    <property type="project" value="TreeGrafter"/>
</dbReference>
<dbReference type="Pfam" id="PF00107">
    <property type="entry name" value="ADH_zinc_N"/>
    <property type="match status" value="1"/>
</dbReference>
<proteinExistence type="predicted"/>
<evidence type="ECO:0000313" key="4">
    <source>
        <dbReference type="EMBL" id="GAK43704.1"/>
    </source>
</evidence>
<dbReference type="InterPro" id="IPR002364">
    <property type="entry name" value="Quin_OxRdtase/zeta-crystal_CS"/>
</dbReference>
<dbReference type="FunFam" id="3.40.50.720:FF:000053">
    <property type="entry name" value="Quinone oxidoreductase 1"/>
    <property type="match status" value="1"/>
</dbReference>
<dbReference type="InterPro" id="IPR036291">
    <property type="entry name" value="NAD(P)-bd_dom_sf"/>
</dbReference>
<feature type="domain" description="Enoyl reductase (ER)" evidence="3">
    <location>
        <begin position="11"/>
        <end position="322"/>
    </location>
</feature>
<evidence type="ECO:0000256" key="2">
    <source>
        <dbReference type="ARBA" id="ARBA00023002"/>
    </source>
</evidence>
<dbReference type="InterPro" id="IPR011032">
    <property type="entry name" value="GroES-like_sf"/>
</dbReference>
<dbReference type="AlphaFoldDB" id="A0A081B6N6"/>
<dbReference type="RefSeq" id="WP_045441830.1">
    <property type="nucleotide sequence ID" value="NZ_BBIO01000001.1"/>
</dbReference>
<dbReference type="EMBL" id="BBIO01000001">
    <property type="protein sequence ID" value="GAK43704.1"/>
    <property type="molecule type" value="Genomic_DNA"/>
</dbReference>
<name>A0A081B6N6_9HYPH</name>
<evidence type="ECO:0000313" key="5">
    <source>
        <dbReference type="Proteomes" id="UP000028702"/>
    </source>
</evidence>
<evidence type="ECO:0000256" key="1">
    <source>
        <dbReference type="ARBA" id="ARBA00022857"/>
    </source>
</evidence>
<dbReference type="NCBIfam" id="NF008024">
    <property type="entry name" value="PRK10754.1"/>
    <property type="match status" value="1"/>
</dbReference>
<keyword evidence="2" id="KW-0560">Oxidoreductase</keyword>
<dbReference type="GO" id="GO:0008270">
    <property type="term" value="F:zinc ion binding"/>
    <property type="evidence" value="ECO:0007669"/>
    <property type="project" value="InterPro"/>
</dbReference>
<dbReference type="CDD" id="cd05286">
    <property type="entry name" value="QOR2"/>
    <property type="match status" value="1"/>
</dbReference>
<dbReference type="Gene3D" id="3.40.50.720">
    <property type="entry name" value="NAD(P)-binding Rossmann-like Domain"/>
    <property type="match status" value="1"/>
</dbReference>
<dbReference type="PROSITE" id="PS01162">
    <property type="entry name" value="QOR_ZETA_CRYSTAL"/>
    <property type="match status" value="1"/>
</dbReference>
<dbReference type="Gene3D" id="3.90.180.10">
    <property type="entry name" value="Medium-chain alcohol dehydrogenases, catalytic domain"/>
    <property type="match status" value="1"/>
</dbReference>
<accession>A0A081B6N6</accession>
<dbReference type="STRING" id="1333998.M2A_0203"/>
<gene>
    <name evidence="4" type="ORF">M2A_0203</name>
</gene>